<accession>A0A643G2P7</accession>
<dbReference type="Proteomes" id="UP000397656">
    <property type="component" value="Chromosome 1"/>
</dbReference>
<evidence type="ECO:0000313" key="2">
    <source>
        <dbReference type="EMBL" id="QOT77770.1"/>
    </source>
</evidence>
<evidence type="ECO:0000313" key="3">
    <source>
        <dbReference type="Proteomes" id="UP000397656"/>
    </source>
</evidence>
<dbReference type="Pfam" id="PF11159">
    <property type="entry name" value="DUF2939"/>
    <property type="match status" value="1"/>
</dbReference>
<feature type="region of interest" description="Disordered" evidence="1">
    <location>
        <begin position="111"/>
        <end position="139"/>
    </location>
</feature>
<dbReference type="EMBL" id="CP062803">
    <property type="protein sequence ID" value="QOT77770.1"/>
    <property type="molecule type" value="Genomic_DNA"/>
</dbReference>
<gene>
    <name evidence="2" type="ORF">F7R26_006970</name>
</gene>
<dbReference type="GeneID" id="98400644"/>
<sequence length="196" mass="20859">MNKPVKAAIAAAIVVAATSYASPYWALYQMRTAIETRDADKFSRYVDYPALRESLKAQLTLSLQKKLGTPALQNTPFAGIGQAIGVAVINTMIDTMVSPAGVMALMAGEKPAAAPQPAPPARPAPAPAENKGEPAGHAKDEAAKDALKYSLSYRALNTVEASATKDNGERILIGLTRQGIWTWKWSSIVLPELSKP</sequence>
<organism evidence="2 3">
    <name type="scientific">Cupriavidus basilensis</name>
    <dbReference type="NCBI Taxonomy" id="68895"/>
    <lineage>
        <taxon>Bacteria</taxon>
        <taxon>Pseudomonadati</taxon>
        <taxon>Pseudomonadota</taxon>
        <taxon>Betaproteobacteria</taxon>
        <taxon>Burkholderiales</taxon>
        <taxon>Burkholderiaceae</taxon>
        <taxon>Cupriavidus</taxon>
    </lineage>
</organism>
<feature type="compositionally biased region" description="Basic and acidic residues" evidence="1">
    <location>
        <begin position="130"/>
        <end position="139"/>
    </location>
</feature>
<evidence type="ECO:0000256" key="1">
    <source>
        <dbReference type="SAM" id="MobiDB-lite"/>
    </source>
</evidence>
<dbReference type="AlphaFoldDB" id="A0A643G2P7"/>
<proteinExistence type="predicted"/>
<name>A0A643G2P7_9BURK</name>
<protein>
    <submittedName>
        <fullName evidence="2">DUF2939 domain-containing protein</fullName>
    </submittedName>
</protein>
<feature type="compositionally biased region" description="Pro residues" evidence="1">
    <location>
        <begin position="114"/>
        <end position="126"/>
    </location>
</feature>
<dbReference type="InterPro" id="IPR021330">
    <property type="entry name" value="DUF2939"/>
</dbReference>
<dbReference type="RefSeq" id="WP_150983937.1">
    <property type="nucleotide sequence ID" value="NZ_CP062803.1"/>
</dbReference>
<reference evidence="2 3" key="1">
    <citation type="submission" date="2020-10" db="EMBL/GenBank/DDBJ databases">
        <title>Complete genome sequence of Cupriavidus basilensis CCUG 49340T.</title>
        <authorList>
            <person name="Salva-Serra F."/>
            <person name="Donoso R.A."/>
            <person name="Cho K.H."/>
            <person name="Yoo J.A."/>
            <person name="Lee K."/>
            <person name="Yoon S.-H."/>
            <person name="Perez-Pantoja D."/>
            <person name="Moore E.R.B."/>
        </authorList>
    </citation>
    <scope>NUCLEOTIDE SEQUENCE [LARGE SCALE GENOMIC DNA]</scope>
    <source>
        <strain evidence="3">CCUG 49340</strain>
    </source>
</reference>